<dbReference type="InterPro" id="IPR008278">
    <property type="entry name" value="4-PPantetheinyl_Trfase_dom"/>
</dbReference>
<evidence type="ECO:0000313" key="3">
    <source>
        <dbReference type="EMBL" id="RUT42931.1"/>
    </source>
</evidence>
<feature type="domain" description="4'-phosphopantetheinyl transferase" evidence="2">
    <location>
        <begin position="78"/>
        <end position="151"/>
    </location>
</feature>
<dbReference type="AlphaFoldDB" id="A0A433Y453"/>
<reference evidence="3 4" key="1">
    <citation type="submission" date="2018-12" db="EMBL/GenBank/DDBJ databases">
        <authorList>
            <person name="Sun L."/>
            <person name="Chen Z."/>
        </authorList>
    </citation>
    <scope>NUCLEOTIDE SEQUENCE [LARGE SCALE GENOMIC DNA]</scope>
    <source>
        <strain evidence="3 4">DSM 15890</strain>
    </source>
</reference>
<dbReference type="Proteomes" id="UP000279446">
    <property type="component" value="Unassembled WGS sequence"/>
</dbReference>
<dbReference type="InterPro" id="IPR037143">
    <property type="entry name" value="4-PPantetheinyl_Trfase_dom_sf"/>
</dbReference>
<dbReference type="SUPFAM" id="SSF56214">
    <property type="entry name" value="4'-phosphopantetheinyl transferase"/>
    <property type="match status" value="1"/>
</dbReference>
<dbReference type="GO" id="GO:0000287">
    <property type="term" value="F:magnesium ion binding"/>
    <property type="evidence" value="ECO:0007669"/>
    <property type="project" value="InterPro"/>
</dbReference>
<gene>
    <name evidence="3" type="ORF">EJP82_21550</name>
</gene>
<dbReference type="RefSeq" id="WP_127194123.1">
    <property type="nucleotide sequence ID" value="NZ_RZNY01000023.1"/>
</dbReference>
<dbReference type="OrthoDB" id="1190494at2"/>
<name>A0A433Y453_9BACL</name>
<organism evidence="3 4">
    <name type="scientific">Paenibacillus anaericanus</name>
    <dbReference type="NCBI Taxonomy" id="170367"/>
    <lineage>
        <taxon>Bacteria</taxon>
        <taxon>Bacillati</taxon>
        <taxon>Bacillota</taxon>
        <taxon>Bacilli</taxon>
        <taxon>Bacillales</taxon>
        <taxon>Paenibacillaceae</taxon>
        <taxon>Paenibacillus</taxon>
    </lineage>
</organism>
<evidence type="ECO:0000313" key="4">
    <source>
        <dbReference type="Proteomes" id="UP000279446"/>
    </source>
</evidence>
<evidence type="ECO:0000259" key="2">
    <source>
        <dbReference type="Pfam" id="PF01648"/>
    </source>
</evidence>
<protein>
    <submittedName>
        <fullName evidence="3">4-phosphopantetheinyl transferase family protein</fullName>
    </submittedName>
</protein>
<comment type="caution">
    <text evidence="3">The sequence shown here is derived from an EMBL/GenBank/DDBJ whole genome shotgun (WGS) entry which is preliminary data.</text>
</comment>
<dbReference type="Pfam" id="PF01648">
    <property type="entry name" value="ACPS"/>
    <property type="match status" value="1"/>
</dbReference>
<keyword evidence="4" id="KW-1185">Reference proteome</keyword>
<dbReference type="GO" id="GO:0008897">
    <property type="term" value="F:holo-[acyl-carrier-protein] synthase activity"/>
    <property type="evidence" value="ECO:0007669"/>
    <property type="project" value="InterPro"/>
</dbReference>
<evidence type="ECO:0000256" key="1">
    <source>
        <dbReference type="ARBA" id="ARBA00022679"/>
    </source>
</evidence>
<dbReference type="EMBL" id="RZNY01000023">
    <property type="protein sequence ID" value="RUT42931.1"/>
    <property type="molecule type" value="Genomic_DNA"/>
</dbReference>
<proteinExistence type="predicted"/>
<keyword evidence="1 3" id="KW-0808">Transferase</keyword>
<accession>A0A433Y453</accession>
<sequence length="188" mass="21781">MKVEEAAPIMFVDKLPKGMEMLLYSFSFTCGSKGKGIKKSRLRQSVRGILQQDIPDEFLHSRSYCGNDVLQVISYDYAVGCDYENMDRFKGTSSFFTNDAELNYIRNQRPEHDEHMLLSVIWGMKESLTKLLRIPLQVFLQSKTLRVETGRMSMTGLGCPVFVYTEIHGSNQIVITYCERELFHVWHF</sequence>